<feature type="transmembrane region" description="Helical" evidence="12">
    <location>
        <begin position="254"/>
        <end position="274"/>
    </location>
</feature>
<dbReference type="AlphaFoldDB" id="K9EBF5"/>
<dbReference type="NCBIfam" id="TIGR01525">
    <property type="entry name" value="ATPase-IB_hvy"/>
    <property type="match status" value="1"/>
</dbReference>
<dbReference type="STRING" id="883081.HMPREF9698_01342"/>
<keyword evidence="10" id="KW-0813">Transport</keyword>
<dbReference type="Gene3D" id="3.40.1110.10">
    <property type="entry name" value="Calcium-transporting ATPase, cytoplasmic domain N"/>
    <property type="match status" value="1"/>
</dbReference>
<feature type="transmembrane region" description="Helical" evidence="12">
    <location>
        <begin position="21"/>
        <end position="41"/>
    </location>
</feature>
<dbReference type="InterPro" id="IPR044492">
    <property type="entry name" value="P_typ_ATPase_HD_dom"/>
</dbReference>
<evidence type="ECO:0000256" key="9">
    <source>
        <dbReference type="ARBA" id="ARBA00022989"/>
    </source>
</evidence>
<evidence type="ECO:0000256" key="8">
    <source>
        <dbReference type="ARBA" id="ARBA00022967"/>
    </source>
</evidence>
<keyword evidence="15" id="KW-1185">Reference proteome</keyword>
<dbReference type="PANTHER" id="PTHR43079:SF1">
    <property type="entry name" value="CADMIUM_ZINC-TRANSPORTING ATPASE HMA1, CHLOROPLASTIC-RELATED"/>
    <property type="match status" value="1"/>
</dbReference>
<keyword evidence="8" id="KW-1278">Translocase</keyword>
<dbReference type="InterPro" id="IPR018303">
    <property type="entry name" value="ATPase_P-typ_P_site"/>
</dbReference>
<evidence type="ECO:0000256" key="12">
    <source>
        <dbReference type="RuleBase" id="RU362081"/>
    </source>
</evidence>
<dbReference type="SFLD" id="SFLDF00027">
    <property type="entry name" value="p-type_atpase"/>
    <property type="match status" value="1"/>
</dbReference>
<evidence type="ECO:0000256" key="5">
    <source>
        <dbReference type="ARBA" id="ARBA00022741"/>
    </source>
</evidence>
<feature type="domain" description="P-type ATPase A" evidence="13">
    <location>
        <begin position="134"/>
        <end position="234"/>
    </location>
</feature>
<dbReference type="Pfam" id="PF00122">
    <property type="entry name" value="E1-E2_ATPase"/>
    <property type="match status" value="1"/>
</dbReference>
<dbReference type="GO" id="GO:0005524">
    <property type="term" value="F:ATP binding"/>
    <property type="evidence" value="ECO:0007669"/>
    <property type="project" value="UniProtKB-UniRule"/>
</dbReference>
<keyword evidence="11 12" id="KW-0472">Membrane</keyword>
<dbReference type="InterPro" id="IPR059000">
    <property type="entry name" value="ATPase_P-type_domA"/>
</dbReference>
<dbReference type="OrthoDB" id="9813266at2"/>
<comment type="caution">
    <text evidence="14">The sequence shown here is derived from an EMBL/GenBank/DDBJ whole genome shotgun (WGS) entry which is preliminary data.</text>
</comment>
<keyword evidence="5 12" id="KW-0547">Nucleotide-binding</keyword>
<feature type="transmembrane region" description="Helical" evidence="12">
    <location>
        <begin position="588"/>
        <end position="607"/>
    </location>
</feature>
<keyword evidence="10" id="KW-0406">Ion transport</keyword>
<dbReference type="EMBL" id="AGXA01000022">
    <property type="protein sequence ID" value="EKU93181.1"/>
    <property type="molecule type" value="Genomic_DNA"/>
</dbReference>
<gene>
    <name evidence="14" type="ORF">HMPREF9698_01342</name>
</gene>
<evidence type="ECO:0000259" key="13">
    <source>
        <dbReference type="Pfam" id="PF00122"/>
    </source>
</evidence>
<dbReference type="SUPFAM" id="SSF56784">
    <property type="entry name" value="HAD-like"/>
    <property type="match status" value="1"/>
</dbReference>
<evidence type="ECO:0000313" key="14">
    <source>
        <dbReference type="EMBL" id="EKU93181.1"/>
    </source>
</evidence>
<dbReference type="HOGENOM" id="CLU_001771_6_3_9"/>
<keyword evidence="7" id="KW-0460">Magnesium</keyword>
<keyword evidence="4 12" id="KW-0479">Metal-binding</keyword>
<dbReference type="InterPro" id="IPR027256">
    <property type="entry name" value="P-typ_ATPase_IB"/>
</dbReference>
<evidence type="ECO:0000313" key="15">
    <source>
        <dbReference type="Proteomes" id="UP000009875"/>
    </source>
</evidence>
<dbReference type="InterPro" id="IPR036412">
    <property type="entry name" value="HAD-like_sf"/>
</dbReference>
<evidence type="ECO:0000256" key="2">
    <source>
        <dbReference type="ARBA" id="ARBA00006024"/>
    </source>
</evidence>
<dbReference type="PROSITE" id="PS00154">
    <property type="entry name" value="ATPASE_E1_E2"/>
    <property type="match status" value="1"/>
</dbReference>
<dbReference type="eggNOG" id="COG2217">
    <property type="taxonomic scope" value="Bacteria"/>
</dbReference>
<keyword evidence="3 12" id="KW-0812">Transmembrane</keyword>
<dbReference type="GO" id="GO:0019829">
    <property type="term" value="F:ATPase-coupled monoatomic cation transmembrane transporter activity"/>
    <property type="evidence" value="ECO:0007669"/>
    <property type="project" value="InterPro"/>
</dbReference>
<dbReference type="PRINTS" id="PR00119">
    <property type="entry name" value="CATATPASE"/>
</dbReference>
<evidence type="ECO:0000256" key="10">
    <source>
        <dbReference type="ARBA" id="ARBA00023065"/>
    </source>
</evidence>
<dbReference type="SUPFAM" id="SSF81653">
    <property type="entry name" value="Calcium ATPase, transduction domain A"/>
    <property type="match status" value="1"/>
</dbReference>
<dbReference type="SFLD" id="SFLDG00002">
    <property type="entry name" value="C1.7:_P-type_atpase_like"/>
    <property type="match status" value="1"/>
</dbReference>
<dbReference type="Gene3D" id="3.40.50.1000">
    <property type="entry name" value="HAD superfamily/HAD-like"/>
    <property type="match status" value="1"/>
</dbReference>
<evidence type="ECO:0000256" key="7">
    <source>
        <dbReference type="ARBA" id="ARBA00022842"/>
    </source>
</evidence>
<dbReference type="PANTHER" id="PTHR43079">
    <property type="entry name" value="PROBABLE CADMIUM/ZINC-TRANSPORTING ATPASE HMA1"/>
    <property type="match status" value="1"/>
</dbReference>
<dbReference type="SUPFAM" id="SSF81665">
    <property type="entry name" value="Calcium ATPase, transmembrane domain M"/>
    <property type="match status" value="1"/>
</dbReference>
<dbReference type="RefSeq" id="WP_003778350.1">
    <property type="nucleotide sequence ID" value="NZ_JH992960.1"/>
</dbReference>
<keyword evidence="12" id="KW-1003">Cell membrane</keyword>
<sequence>MATHTASKTHSTHHHHPHSSLAVIFYFIGLGLAIFGLFLTNHPSLQALLYSLACLSAGFQVIGEGISQTYHDSIQAQKFKPNSHILMGLAGLGAILLGEELEAALLILIFAGAHFLEDYAEGKSKKEISKLVELTPKLARRLDGLGEIDLVPVDQVQVKDLVQVQKGDQVPLDGFVVKGQTAIDESAINGESLAQEKGPGDSVYASTINNQATFTMEVSQVSDDSVFAQILDLVSQNQDHITKRARTIDYFEPIYVNSVLAITLLLALLGPVLFNLTWPESLYRGLVLLVAASPCALAAATVSASLSATSNLAKSGLLSKGSHYLSQLADIDAIAFDKTGTLTQGELELTDYYLNPDLNQAKLIQIFTAMEKESNHPLAQAIVNYFPDQESLNIQVDQEVGRGLSANYLGDNYRIGRPDSFPMAESKISQLKEVWSQEGKTVVYLSLNDKVIGLFALMDRIRPSSKEVIDYFKQAGVHTTLISGDSQETSQAISRSLGIDNYYAGVMPGDKAALIKEQQEKFGRLAMVGDGINDAPALNQAEVGIAMGQGTDIAIDVSDLVLMNQDLSTLGLAHQVSQKMDRVIWQNIDLALAVVAILITTSLLGPLTMTLSVLVHEGSTLLVILNGLRLLKTLPGKNKPG</sequence>
<dbReference type="GO" id="GO:0016887">
    <property type="term" value="F:ATP hydrolysis activity"/>
    <property type="evidence" value="ECO:0007669"/>
    <property type="project" value="InterPro"/>
</dbReference>
<evidence type="ECO:0000256" key="1">
    <source>
        <dbReference type="ARBA" id="ARBA00004651"/>
    </source>
</evidence>
<dbReference type="Pfam" id="PF00702">
    <property type="entry name" value="Hydrolase"/>
    <property type="match status" value="1"/>
</dbReference>
<dbReference type="InterPro" id="IPR008250">
    <property type="entry name" value="ATPase_P-typ_transduc_dom_A_sf"/>
</dbReference>
<evidence type="ECO:0000256" key="3">
    <source>
        <dbReference type="ARBA" id="ARBA00022692"/>
    </source>
</evidence>
<dbReference type="GO" id="GO:0046872">
    <property type="term" value="F:metal ion binding"/>
    <property type="evidence" value="ECO:0007669"/>
    <property type="project" value="UniProtKB-KW"/>
</dbReference>
<feature type="transmembrane region" description="Helical" evidence="12">
    <location>
        <begin position="286"/>
        <end position="306"/>
    </location>
</feature>
<dbReference type="FunFam" id="2.70.150.10:FF:000002">
    <property type="entry name" value="Copper-transporting ATPase 1, putative"/>
    <property type="match status" value="1"/>
</dbReference>
<evidence type="ECO:0000256" key="11">
    <source>
        <dbReference type="ARBA" id="ARBA00023136"/>
    </source>
</evidence>
<evidence type="ECO:0000256" key="4">
    <source>
        <dbReference type="ARBA" id="ARBA00022723"/>
    </source>
</evidence>
<organism evidence="14 15">
    <name type="scientific">Alloiococcus otitis ATCC 51267</name>
    <dbReference type="NCBI Taxonomy" id="883081"/>
    <lineage>
        <taxon>Bacteria</taxon>
        <taxon>Bacillati</taxon>
        <taxon>Bacillota</taxon>
        <taxon>Bacilli</taxon>
        <taxon>Lactobacillales</taxon>
        <taxon>Carnobacteriaceae</taxon>
        <taxon>Alloiococcus</taxon>
    </lineage>
</organism>
<dbReference type="InterPro" id="IPR023214">
    <property type="entry name" value="HAD_sf"/>
</dbReference>
<dbReference type="InterPro" id="IPR023298">
    <property type="entry name" value="ATPase_P-typ_TM_dom_sf"/>
</dbReference>
<dbReference type="PATRIC" id="fig|883081.3.peg.1177"/>
<proteinExistence type="inferred from homology"/>
<reference evidence="14 15" key="1">
    <citation type="submission" date="2012-09" db="EMBL/GenBank/DDBJ databases">
        <title>The Genome Sequence of Alloiococcus otitis ATCC 51267.</title>
        <authorList>
            <consortium name="The Broad Institute Genome Sequencing Platform"/>
            <person name="Earl A."/>
            <person name="Ward D."/>
            <person name="Feldgarden M."/>
            <person name="Gevers D."/>
            <person name="Huys G."/>
            <person name="Walker B."/>
            <person name="Young S.K."/>
            <person name="Zeng Q."/>
            <person name="Gargeya S."/>
            <person name="Fitzgerald M."/>
            <person name="Haas B."/>
            <person name="Abouelleil A."/>
            <person name="Alvarado L."/>
            <person name="Arachchi H.M."/>
            <person name="Berlin A.M."/>
            <person name="Chapman S.B."/>
            <person name="Goldberg J."/>
            <person name="Griggs A."/>
            <person name="Gujja S."/>
            <person name="Hansen M."/>
            <person name="Howarth C."/>
            <person name="Imamovic A."/>
            <person name="Larimer J."/>
            <person name="McCowen C."/>
            <person name="Montmayeur A."/>
            <person name="Murphy C."/>
            <person name="Neiman D."/>
            <person name="Pearson M."/>
            <person name="Priest M."/>
            <person name="Roberts A."/>
            <person name="Saif S."/>
            <person name="Shea T."/>
            <person name="Sisk P."/>
            <person name="Sykes S."/>
            <person name="Wortman J."/>
            <person name="Nusbaum C."/>
            <person name="Birren B."/>
        </authorList>
    </citation>
    <scope>NUCLEOTIDE SEQUENCE [LARGE SCALE GENOMIC DNA]</scope>
    <source>
        <strain evidence="14 15">ATCC 51267</strain>
    </source>
</reference>
<dbReference type="Proteomes" id="UP000009875">
    <property type="component" value="Unassembled WGS sequence"/>
</dbReference>
<dbReference type="GO" id="GO:0005886">
    <property type="term" value="C:plasma membrane"/>
    <property type="evidence" value="ECO:0007669"/>
    <property type="project" value="UniProtKB-SubCell"/>
</dbReference>
<keyword evidence="9 12" id="KW-1133">Transmembrane helix</keyword>
<comment type="similarity">
    <text evidence="2 12">Belongs to the cation transport ATPase (P-type) (TC 3.A.3) family. Type IB subfamily.</text>
</comment>
<keyword evidence="6 12" id="KW-0067">ATP-binding</keyword>
<comment type="subcellular location">
    <subcellularLocation>
        <location evidence="1">Cell membrane</location>
        <topology evidence="1">Multi-pass membrane protein</topology>
    </subcellularLocation>
</comment>
<dbReference type="InterPro" id="IPR051949">
    <property type="entry name" value="Cation_Transport_ATPase"/>
</dbReference>
<dbReference type="InterPro" id="IPR023299">
    <property type="entry name" value="ATPase_P-typ_cyto_dom_N"/>
</dbReference>
<dbReference type="InterPro" id="IPR001757">
    <property type="entry name" value="P_typ_ATPase"/>
</dbReference>
<feature type="transmembrane region" description="Helical" evidence="12">
    <location>
        <begin position="103"/>
        <end position="120"/>
    </location>
</feature>
<dbReference type="SFLD" id="SFLDS00003">
    <property type="entry name" value="Haloacid_Dehalogenase"/>
    <property type="match status" value="1"/>
</dbReference>
<name>K9EBF5_9LACT</name>
<dbReference type="Gene3D" id="2.70.150.10">
    <property type="entry name" value="Calcium-transporting ATPase, cytoplasmic transduction domain A"/>
    <property type="match status" value="1"/>
</dbReference>
<protein>
    <submittedName>
        <fullName evidence="14">Heavy metal translocating P-type ATPase</fullName>
    </submittedName>
</protein>
<dbReference type="NCBIfam" id="TIGR01494">
    <property type="entry name" value="ATPase_P-type"/>
    <property type="match status" value="1"/>
</dbReference>
<accession>K9EBF5</accession>
<evidence type="ECO:0000256" key="6">
    <source>
        <dbReference type="ARBA" id="ARBA00022840"/>
    </source>
</evidence>